<dbReference type="Pfam" id="PF00795">
    <property type="entry name" value="CN_hydrolase"/>
    <property type="match status" value="1"/>
</dbReference>
<dbReference type="AlphaFoldDB" id="A0A5C7EYN5"/>
<dbReference type="InterPro" id="IPR036526">
    <property type="entry name" value="C-N_Hydrolase_sf"/>
</dbReference>
<dbReference type="InParanoid" id="A0A5C7EYN5"/>
<dbReference type="SUPFAM" id="SSF56317">
    <property type="entry name" value="Carbon-nitrogen hydrolase"/>
    <property type="match status" value="1"/>
</dbReference>
<dbReference type="PANTHER" id="PTHR23088">
    <property type="entry name" value="NITRILASE-RELATED"/>
    <property type="match status" value="1"/>
</dbReference>
<feature type="domain" description="CN hydrolase" evidence="3">
    <location>
        <begin position="23"/>
        <end position="268"/>
    </location>
</feature>
<evidence type="ECO:0000256" key="1">
    <source>
        <dbReference type="ARBA" id="ARBA00010613"/>
    </source>
</evidence>
<evidence type="ECO:0000313" key="5">
    <source>
        <dbReference type="Proteomes" id="UP000321201"/>
    </source>
</evidence>
<dbReference type="PROSITE" id="PS01227">
    <property type="entry name" value="UPF0012"/>
    <property type="match status" value="1"/>
</dbReference>
<evidence type="ECO:0000313" key="4">
    <source>
        <dbReference type="EMBL" id="TXF12202.1"/>
    </source>
</evidence>
<dbReference type="Proteomes" id="UP000321201">
    <property type="component" value="Unassembled WGS sequence"/>
</dbReference>
<dbReference type="InterPro" id="IPR001110">
    <property type="entry name" value="UPF0012_CS"/>
</dbReference>
<dbReference type="InterPro" id="IPR045254">
    <property type="entry name" value="Nit1/2_C-N_Hydrolase"/>
</dbReference>
<dbReference type="OrthoDB" id="5290165at2"/>
<dbReference type="Gene3D" id="3.60.110.10">
    <property type="entry name" value="Carbon-nitrogen hydrolase"/>
    <property type="match status" value="1"/>
</dbReference>
<accession>A0A5C7EYN5</accession>
<organism evidence="4 5">
    <name type="scientific">Pelomicrobium methylotrophicum</name>
    <dbReference type="NCBI Taxonomy" id="2602750"/>
    <lineage>
        <taxon>Bacteria</taxon>
        <taxon>Pseudomonadati</taxon>
        <taxon>Pseudomonadota</taxon>
        <taxon>Hydrogenophilia</taxon>
        <taxon>Hydrogenophilia incertae sedis</taxon>
        <taxon>Pelomicrobium</taxon>
    </lineage>
</organism>
<keyword evidence="5" id="KW-1185">Reference proteome</keyword>
<dbReference type="FunCoup" id="A0A5C7EYN5">
    <property type="interactions" value="399"/>
</dbReference>
<dbReference type="InterPro" id="IPR003010">
    <property type="entry name" value="C-N_Hydrolase"/>
</dbReference>
<gene>
    <name evidence="4" type="ORF">FR698_06590</name>
</gene>
<dbReference type="GO" id="GO:0016811">
    <property type="term" value="F:hydrolase activity, acting on carbon-nitrogen (but not peptide) bonds, in linear amides"/>
    <property type="evidence" value="ECO:0007669"/>
    <property type="project" value="InterPro"/>
</dbReference>
<comment type="similarity">
    <text evidence="1">Belongs to the carbon-nitrogen hydrolase superfamily. NIT1/NIT2 family.</text>
</comment>
<dbReference type="EMBL" id="VPFL01000007">
    <property type="protein sequence ID" value="TXF12202.1"/>
    <property type="molecule type" value="Genomic_DNA"/>
</dbReference>
<proteinExistence type="inferred from homology"/>
<dbReference type="PANTHER" id="PTHR23088:SF27">
    <property type="entry name" value="DEAMINATED GLUTATHIONE AMIDASE"/>
    <property type="match status" value="1"/>
</dbReference>
<sequence length="289" mass="30945">MRADPGAALTAHATATGGQRPAFRVAAVQMVSGPDVEANLKAAERLIEQAAAGGARLVALPENFALMPLRDRDRLEAAEKPGEGPIQAFLSATARRLGIWIAGGSVPLAASRADKVRNSLLLYDDQGRLAARYDKIHLFRLQLPHERYDEAATIEPGSEVVVVDTPLGRVGLSICYDLRFPELYRAMGPVDLILVPSAFTATTGRAHWEVLLRARAIENLAYVVAPAQGGTHANGRETHGESMIVDPWGGVLGRLGRGPGVVSARLDPAYEARLRANLPALEHRVVHSG</sequence>
<keyword evidence="2 4" id="KW-0378">Hydrolase</keyword>
<dbReference type="CDD" id="cd07572">
    <property type="entry name" value="nit"/>
    <property type="match status" value="1"/>
</dbReference>
<evidence type="ECO:0000259" key="3">
    <source>
        <dbReference type="PROSITE" id="PS50263"/>
    </source>
</evidence>
<dbReference type="RefSeq" id="WP_147799400.1">
    <property type="nucleotide sequence ID" value="NZ_VPFL01000007.1"/>
</dbReference>
<protein>
    <submittedName>
        <fullName evidence="4">Carbon-nitrogen hydrolase family protein</fullName>
    </submittedName>
</protein>
<dbReference type="PROSITE" id="PS50263">
    <property type="entry name" value="CN_HYDROLASE"/>
    <property type="match status" value="1"/>
</dbReference>
<evidence type="ECO:0000256" key="2">
    <source>
        <dbReference type="ARBA" id="ARBA00022801"/>
    </source>
</evidence>
<reference evidence="4 5" key="1">
    <citation type="submission" date="2019-08" db="EMBL/GenBank/DDBJ databases">
        <title>Pelomicrobium methylotrophicum gen. nov., sp. nov. a moderately thermophilic, facultatively anaerobic, lithoautotrophic and methylotrophic bacterium isolated from a terrestrial mud volcano.</title>
        <authorList>
            <person name="Slobodkina G.B."/>
            <person name="Merkel A.Y."/>
            <person name="Slobodkin A.I."/>
        </authorList>
    </citation>
    <scope>NUCLEOTIDE SEQUENCE [LARGE SCALE GENOMIC DNA]</scope>
    <source>
        <strain evidence="4 5">SM250</strain>
    </source>
</reference>
<name>A0A5C7EYN5_9PROT</name>
<comment type="caution">
    <text evidence="4">The sequence shown here is derived from an EMBL/GenBank/DDBJ whole genome shotgun (WGS) entry which is preliminary data.</text>
</comment>